<dbReference type="Proteomes" id="UP000502248">
    <property type="component" value="Chromosome"/>
</dbReference>
<evidence type="ECO:0000259" key="5">
    <source>
        <dbReference type="PROSITE" id="PS01124"/>
    </source>
</evidence>
<dbReference type="InterPro" id="IPR018062">
    <property type="entry name" value="HTH_AraC-typ_CS"/>
</dbReference>
<accession>A0A7Z2VPS4</accession>
<dbReference type="Gene3D" id="1.10.10.60">
    <property type="entry name" value="Homeodomain-like"/>
    <property type="match status" value="2"/>
</dbReference>
<evidence type="ECO:0000256" key="2">
    <source>
        <dbReference type="ARBA" id="ARBA00023125"/>
    </source>
</evidence>
<dbReference type="SMART" id="SM00342">
    <property type="entry name" value="HTH_ARAC"/>
    <property type="match status" value="1"/>
</dbReference>
<dbReference type="SUPFAM" id="SSF46689">
    <property type="entry name" value="Homeodomain-like"/>
    <property type="match status" value="1"/>
</dbReference>
<dbReference type="KEGG" id="cheb:HH215_29170"/>
<keyword evidence="7" id="KW-1185">Reference proteome</keyword>
<feature type="transmembrane region" description="Helical" evidence="4">
    <location>
        <begin position="306"/>
        <end position="325"/>
    </location>
</feature>
<keyword evidence="4" id="KW-0472">Membrane</keyword>
<organism evidence="6 7">
    <name type="scientific">Cohnella herbarum</name>
    <dbReference type="NCBI Taxonomy" id="2728023"/>
    <lineage>
        <taxon>Bacteria</taxon>
        <taxon>Bacillati</taxon>
        <taxon>Bacillota</taxon>
        <taxon>Bacilli</taxon>
        <taxon>Bacillales</taxon>
        <taxon>Paenibacillaceae</taxon>
        <taxon>Cohnella</taxon>
    </lineage>
</organism>
<gene>
    <name evidence="6" type="ORF">HH215_29170</name>
</gene>
<dbReference type="GO" id="GO:0043565">
    <property type="term" value="F:sequence-specific DNA binding"/>
    <property type="evidence" value="ECO:0007669"/>
    <property type="project" value="InterPro"/>
</dbReference>
<dbReference type="Pfam" id="PF12833">
    <property type="entry name" value="HTH_18"/>
    <property type="match status" value="1"/>
</dbReference>
<sequence length="786" mass="89731">MDSFKVRTSIYKKLLLSFVGIITALILVVSSMLYYNYNSSSISMLKDMKADILSKTSYSAVYMDTIARKFCQSLSLNNPIIAFANSNDEDILNISTAIRTLSALAIPNTYIHSAYVYNKKIDTIISTPSDTFYSSSDFFDKEIIKMLNRPLNSKIPTLYPIPRKVANPEGANKKFANVYTYVLFDTNDNRENFNNAIVLNVDADWLRMTISSIDTKMNNEGNELLVVNESGITISHSSPDMFMKNISDQDYIQSILSSEEASGTFFDDIDHKKNVISYVSSENLGWTFLSITPYDSVFASVQRNRTITIVFCLVVLLLGLFYAYLASKKLYRPIGVLTNGIKQRLNPESRMDTNMDEVGFLTSAFNGIIDKTTYLENMKRNSAPLLKNEFLIKILNGHIVLPNGKPAATGKEFNIDLDFNDVVFLYILKIDFYKDFVEKYNEIDRSLYKYAIANIAKDVTSEYFVNEVIDTAPDQLVVMANIDELLENPNMIYDSFHVIVAKVQSYAQQHLNISLSGTLGYRIESPEQIKPIYEQTRNLSMYRIQYGHCSIITPDILKKVDNGHFKFPTSKEKQLIDSLKLGSGNAAKETYKDIIKTIERSSYDNIVTSIIYLFFSIYNSLNQIVAEAPSKFNDISLDFLHKVTAFETLEEIEETFFELIDDIILLKDGTKDRRKNEIVNQVIEYIHEHYPDKNLSLNSCAEFLSLSSVYLGKLFKNAAGKSVAEYITTIRMEKIKHDLENSSMPINDILEKCGIEKSNYFYTSFKKYFGFSLTEYRLKVSKIKDE</sequence>
<keyword evidence="4" id="KW-0812">Transmembrane</keyword>
<name>A0A7Z2VPS4_9BACL</name>
<dbReference type="InterPro" id="IPR018060">
    <property type="entry name" value="HTH_AraC"/>
</dbReference>
<evidence type="ECO:0000313" key="6">
    <source>
        <dbReference type="EMBL" id="QJD86845.1"/>
    </source>
</evidence>
<evidence type="ECO:0000256" key="3">
    <source>
        <dbReference type="ARBA" id="ARBA00023163"/>
    </source>
</evidence>
<feature type="domain" description="HTH araC/xylS-type" evidence="5">
    <location>
        <begin position="680"/>
        <end position="779"/>
    </location>
</feature>
<dbReference type="Gene3D" id="3.30.450.20">
    <property type="entry name" value="PAS domain"/>
    <property type="match status" value="1"/>
</dbReference>
<dbReference type="PANTHER" id="PTHR43280:SF2">
    <property type="entry name" value="HTH-TYPE TRANSCRIPTIONAL REGULATOR EXSA"/>
    <property type="match status" value="1"/>
</dbReference>
<dbReference type="PROSITE" id="PS01124">
    <property type="entry name" value="HTH_ARAC_FAMILY_2"/>
    <property type="match status" value="1"/>
</dbReference>
<keyword evidence="4" id="KW-1133">Transmembrane helix</keyword>
<evidence type="ECO:0000256" key="4">
    <source>
        <dbReference type="SAM" id="Phobius"/>
    </source>
</evidence>
<evidence type="ECO:0000256" key="1">
    <source>
        <dbReference type="ARBA" id="ARBA00023015"/>
    </source>
</evidence>
<dbReference type="AlphaFoldDB" id="A0A7Z2VPS4"/>
<feature type="transmembrane region" description="Helical" evidence="4">
    <location>
        <begin position="14"/>
        <end position="35"/>
    </location>
</feature>
<dbReference type="PANTHER" id="PTHR43280">
    <property type="entry name" value="ARAC-FAMILY TRANSCRIPTIONAL REGULATOR"/>
    <property type="match status" value="1"/>
</dbReference>
<proteinExistence type="predicted"/>
<keyword evidence="3" id="KW-0804">Transcription</keyword>
<dbReference type="EMBL" id="CP051680">
    <property type="protein sequence ID" value="QJD86845.1"/>
    <property type="molecule type" value="Genomic_DNA"/>
</dbReference>
<dbReference type="GO" id="GO:0003700">
    <property type="term" value="F:DNA-binding transcription factor activity"/>
    <property type="evidence" value="ECO:0007669"/>
    <property type="project" value="InterPro"/>
</dbReference>
<reference evidence="6 7" key="1">
    <citation type="submission" date="2020-04" db="EMBL/GenBank/DDBJ databases">
        <title>Genome sequencing of novel species.</title>
        <authorList>
            <person name="Heo J."/>
            <person name="Kim S.-J."/>
            <person name="Kim J.-S."/>
            <person name="Hong S.-B."/>
            <person name="Kwon S.-W."/>
        </authorList>
    </citation>
    <scope>NUCLEOTIDE SEQUENCE [LARGE SCALE GENOMIC DNA]</scope>
    <source>
        <strain evidence="6 7">MFER-1</strain>
    </source>
</reference>
<dbReference type="InterPro" id="IPR009057">
    <property type="entry name" value="Homeodomain-like_sf"/>
</dbReference>
<dbReference type="RefSeq" id="WP_169283091.1">
    <property type="nucleotide sequence ID" value="NZ_CP051680.1"/>
</dbReference>
<dbReference type="PROSITE" id="PS00041">
    <property type="entry name" value="HTH_ARAC_FAMILY_1"/>
    <property type="match status" value="1"/>
</dbReference>
<protein>
    <submittedName>
        <fullName evidence="6">Helix-turn-helix domain-containing protein</fullName>
    </submittedName>
</protein>
<evidence type="ECO:0000313" key="7">
    <source>
        <dbReference type="Proteomes" id="UP000502248"/>
    </source>
</evidence>
<keyword evidence="2" id="KW-0238">DNA-binding</keyword>
<keyword evidence="1" id="KW-0805">Transcription regulation</keyword>